<dbReference type="FunFam" id="2.60.40.60:FF:000144">
    <property type="entry name" value="FAT atypical cadherin 4"/>
    <property type="match status" value="1"/>
</dbReference>
<evidence type="ECO:0000256" key="11">
    <source>
        <dbReference type="ARBA" id="ARBA00023180"/>
    </source>
</evidence>
<evidence type="ECO:0000313" key="14">
    <source>
        <dbReference type="Ensembl" id="ENSPCLP00000013024.1"/>
    </source>
</evidence>
<keyword evidence="7" id="KW-0130">Cell adhesion</keyword>
<evidence type="ECO:0000256" key="1">
    <source>
        <dbReference type="ARBA" id="ARBA00004167"/>
    </source>
</evidence>
<keyword evidence="8" id="KW-1133">Transmembrane helix</keyword>
<evidence type="ECO:0000256" key="2">
    <source>
        <dbReference type="ARBA" id="ARBA00022536"/>
    </source>
</evidence>
<evidence type="ECO:0000256" key="8">
    <source>
        <dbReference type="ARBA" id="ARBA00022989"/>
    </source>
</evidence>
<evidence type="ECO:0000313" key="15">
    <source>
        <dbReference type="Proteomes" id="UP000472261"/>
    </source>
</evidence>
<dbReference type="Ensembl" id="ENSPCLT00000017293.1">
    <property type="protein sequence ID" value="ENSPCLP00000013024.1"/>
    <property type="gene ID" value="ENSPCLG00000010665.1"/>
</dbReference>
<reference evidence="14" key="1">
    <citation type="submission" date="2025-08" db="UniProtKB">
        <authorList>
            <consortium name="Ensembl"/>
        </authorList>
    </citation>
    <scope>IDENTIFICATION</scope>
</reference>
<dbReference type="Proteomes" id="UP000472261">
    <property type="component" value="Unplaced"/>
</dbReference>
<feature type="domain" description="Cadherin" evidence="13">
    <location>
        <begin position="678"/>
        <end position="779"/>
    </location>
</feature>
<dbReference type="GO" id="GO:0007156">
    <property type="term" value="P:homophilic cell adhesion via plasma membrane adhesion molecules"/>
    <property type="evidence" value="ECO:0007669"/>
    <property type="project" value="InterPro"/>
</dbReference>
<dbReference type="InterPro" id="IPR015919">
    <property type="entry name" value="Cadherin-like_sf"/>
</dbReference>
<dbReference type="FunFam" id="2.60.40.60:FF:000081">
    <property type="entry name" value="protocadherin Fat 4"/>
    <property type="match status" value="1"/>
</dbReference>
<dbReference type="CDD" id="cd11304">
    <property type="entry name" value="Cadherin_repeat"/>
    <property type="match status" value="13"/>
</dbReference>
<dbReference type="GO" id="GO:0005509">
    <property type="term" value="F:calcium ion binding"/>
    <property type="evidence" value="ECO:0007669"/>
    <property type="project" value="UniProtKB-UniRule"/>
</dbReference>
<feature type="domain" description="Cadherin" evidence="13">
    <location>
        <begin position="461"/>
        <end position="565"/>
    </location>
</feature>
<feature type="domain" description="Cadherin" evidence="13">
    <location>
        <begin position="566"/>
        <end position="670"/>
    </location>
</feature>
<organism evidence="14 15">
    <name type="scientific">Phasianus colchicus</name>
    <name type="common">Common pheasant</name>
    <dbReference type="NCBI Taxonomy" id="9054"/>
    <lineage>
        <taxon>Eukaryota</taxon>
        <taxon>Metazoa</taxon>
        <taxon>Chordata</taxon>
        <taxon>Craniata</taxon>
        <taxon>Vertebrata</taxon>
        <taxon>Euteleostomi</taxon>
        <taxon>Archelosauria</taxon>
        <taxon>Archosauria</taxon>
        <taxon>Dinosauria</taxon>
        <taxon>Saurischia</taxon>
        <taxon>Theropoda</taxon>
        <taxon>Coelurosauria</taxon>
        <taxon>Aves</taxon>
        <taxon>Neognathae</taxon>
        <taxon>Galloanserae</taxon>
        <taxon>Galliformes</taxon>
        <taxon>Phasianidae</taxon>
        <taxon>Phasianinae</taxon>
        <taxon>Phasianus</taxon>
    </lineage>
</organism>
<protein>
    <submittedName>
        <fullName evidence="14">FAT atypical cadherin 4</fullName>
    </submittedName>
</protein>
<feature type="domain" description="Cadherin" evidence="13">
    <location>
        <begin position="44"/>
        <end position="143"/>
    </location>
</feature>
<feature type="domain" description="Cadherin" evidence="13">
    <location>
        <begin position="351"/>
        <end position="460"/>
    </location>
</feature>
<feature type="domain" description="Cadherin" evidence="13">
    <location>
        <begin position="1300"/>
        <end position="1386"/>
    </location>
</feature>
<dbReference type="PANTHER" id="PTHR24028">
    <property type="entry name" value="CADHERIN-87A"/>
    <property type="match status" value="1"/>
</dbReference>
<dbReference type="PROSITE" id="PS50268">
    <property type="entry name" value="CADHERIN_2"/>
    <property type="match status" value="13"/>
</dbReference>
<dbReference type="GO" id="GO:0009653">
    <property type="term" value="P:anatomical structure morphogenesis"/>
    <property type="evidence" value="ECO:0007669"/>
    <property type="project" value="UniProtKB-ARBA"/>
</dbReference>
<dbReference type="FunFam" id="2.60.40.60:FF:000137">
    <property type="entry name" value="FAT atypical cadherin 4"/>
    <property type="match status" value="1"/>
</dbReference>
<dbReference type="FunFam" id="2.60.40.60:FF:000010">
    <property type="entry name" value="Cadherin EGF LAG seven-pass G-type receptor 3"/>
    <property type="match status" value="2"/>
</dbReference>
<feature type="domain" description="Cadherin" evidence="13">
    <location>
        <begin position="985"/>
        <end position="1091"/>
    </location>
</feature>
<evidence type="ECO:0000259" key="13">
    <source>
        <dbReference type="PROSITE" id="PS50268"/>
    </source>
</evidence>
<evidence type="ECO:0000256" key="3">
    <source>
        <dbReference type="ARBA" id="ARBA00022692"/>
    </source>
</evidence>
<name>A0A669PXH9_PHACC</name>
<dbReference type="FunFam" id="2.60.40.60:FF:000174">
    <property type="entry name" value="FAT atypical cadherin 4"/>
    <property type="match status" value="1"/>
</dbReference>
<dbReference type="PANTHER" id="PTHR24028:SF328">
    <property type="entry name" value="CADHERIN-3"/>
    <property type="match status" value="1"/>
</dbReference>
<keyword evidence="6 12" id="KW-0106">Calcium</keyword>
<accession>A0A669PXH9</accession>
<sequence>MTTSLASANLRATRFPWLKTPHQELSSIVTITVLDTQDNPPVFNQGMYGFVVFENVALGYHVGTVFASTMDLNTNISYLITTGDQRGMFAINRVTGQITTASIIDREEQAFYQLKVVASGGAVTGDTIVNITVKDLNDNSPHFIHAVESVNVVENWKAGHTIFQAKALDPDEGVNGMVLYSLKQNPKGLFSINEQTGAISLIGQLDINAGTYQVEILASDMGVPQLSSTFILTVSVHDVNDNPPVFDQLSYEITILESEPVNSRFFKVQASDKDSGVNGEIAYSIIEGNAGDAFGIFPDGQLYIKSELDRELQERYVLLVVASDRAVEPLNATVNITVILEDVNDNRPLFNSTNYVFYFEEEQSGGSYVGKINAVDKDFGPNGEVRYSFEHMQPDFELNTITGEIRSTHQFDREALMRQRGAAVFSLTVIATDQGLPKPLKDQATVQIYMKDINDNAPKFLKDLYQATISELAANLTQVLRVSASDVDEGTNGLIHYSVIKGNEEKQFAIDSSTGQVTLVGKLDHEATASYSLVIQAVDSGVVPLSSTCTLSIDVLDENDNSPSFPKSILSVDVLENMRVGELVSSVTATDSDSGDNADLHYSITGTNNHGTFSISPNTGSIFLAKKLDFETQSLYKLNITAKDQGRPPRSSTMSVVIYVRDFNDNPPNFPAGDIFKSIIENIPVGSSVISVTANDSDADINGQLTYAIIQQTPRGNHFRIDEVRGTIFTNAEIDREFANLFELTVKATDQAVPVESRRFALKNVTILVMDQNDNVPVFISQNALAADPSVMIGSVLTTIIAADPDEGANGEVEYEIINGDTKTFIVDRYSGDLRVASALVPSQLIYNLIVSATDLGPERRKSTTEMTIILQGVDGPVFTQPKYITILKEGEPIGTNVISIEAASPRGSEAQVEYYIVSVRCEDKSLGRLFTIGRHTGVIQTAAILDREQGVRLYLVDVYAIEKSSILPLYFNILDINDNPPVFSMTSYSTSLMENLAPGSAILNFNVTDADDGSNSQLSFSIASGDSVGHFDINNSGVLSIQQPLDRERQSFYSLVVQVHDMAPLPASRYTSTAQVSIILLDVNDSPPSFISPKLTYIPENTPIDTVVFKAQATDPDSGPNSYIEYSLLRPLGNKFSIGTIDGEVRLTGELDREAVSNYTLTVVATDKGQPSLSSSTDVVVIVLDINDNNPIFAQKLYRVELEENTLTGTDLIQVLATDGDEGTNGQVRYSIVSGDNGNEFRIDSVTGVITVAKPLDREREPSYMLTVQSSDRGSSPRTDTTTVNIVLKDVNDYIPTFELSPYNVNVPENLETLPKVVARDDDQGLNSKLTYVLVSGNEEGAFILSASGELRLVQSLDRETKEQYVLLITAADSGKANVQSLLVKSCIT</sequence>
<feature type="domain" description="Cadherin" evidence="13">
    <location>
        <begin position="794"/>
        <end position="879"/>
    </location>
</feature>
<keyword evidence="5" id="KW-0677">Repeat</keyword>
<dbReference type="PRINTS" id="PR00205">
    <property type="entry name" value="CADHERIN"/>
</dbReference>
<evidence type="ECO:0000256" key="6">
    <source>
        <dbReference type="ARBA" id="ARBA00022837"/>
    </source>
</evidence>
<evidence type="ECO:0000256" key="12">
    <source>
        <dbReference type="PROSITE-ProRule" id="PRU00043"/>
    </source>
</evidence>
<feature type="domain" description="Cadherin" evidence="13">
    <location>
        <begin position="247"/>
        <end position="350"/>
    </location>
</feature>
<feature type="domain" description="Cadherin" evidence="13">
    <location>
        <begin position="144"/>
        <end position="246"/>
    </location>
</feature>
<evidence type="ECO:0000256" key="9">
    <source>
        <dbReference type="ARBA" id="ARBA00023136"/>
    </source>
</evidence>
<dbReference type="FunFam" id="2.60.40.60:FF:000114">
    <property type="entry name" value="FAT atypical cadherin 4"/>
    <property type="match status" value="1"/>
</dbReference>
<reference evidence="14" key="2">
    <citation type="submission" date="2025-09" db="UniProtKB">
        <authorList>
            <consortium name="Ensembl"/>
        </authorList>
    </citation>
    <scope>IDENTIFICATION</scope>
</reference>
<feature type="domain" description="Cadherin" evidence="13">
    <location>
        <begin position="880"/>
        <end position="984"/>
    </location>
</feature>
<keyword evidence="11" id="KW-0325">Glycoprotein</keyword>
<keyword evidence="2" id="KW-0245">EGF-like domain</keyword>
<dbReference type="FunFam" id="2.60.40.60:FF:000154">
    <property type="entry name" value="FAT atypical cadherin 4"/>
    <property type="match status" value="1"/>
</dbReference>
<dbReference type="InterPro" id="IPR002126">
    <property type="entry name" value="Cadherin-like_dom"/>
</dbReference>
<keyword evidence="10" id="KW-1015">Disulfide bond</keyword>
<keyword evidence="3" id="KW-0812">Transmembrane</keyword>
<feature type="domain" description="Cadherin" evidence="13">
    <location>
        <begin position="1195"/>
        <end position="1299"/>
    </location>
</feature>
<dbReference type="FunFam" id="2.60.40.60:FF:000024">
    <property type="entry name" value="FAT atypical cadherin 3"/>
    <property type="match status" value="3"/>
</dbReference>
<dbReference type="Pfam" id="PF00028">
    <property type="entry name" value="Cadherin"/>
    <property type="match status" value="12"/>
</dbReference>
<evidence type="ECO:0000256" key="4">
    <source>
        <dbReference type="ARBA" id="ARBA00022729"/>
    </source>
</evidence>
<dbReference type="FunFam" id="2.60.40.60:FF:000134">
    <property type="entry name" value="protocadherin Fat 4"/>
    <property type="match status" value="1"/>
</dbReference>
<dbReference type="GO" id="GO:0005886">
    <property type="term" value="C:plasma membrane"/>
    <property type="evidence" value="ECO:0007669"/>
    <property type="project" value="InterPro"/>
</dbReference>
<feature type="domain" description="Cadherin" evidence="13">
    <location>
        <begin position="1091"/>
        <end position="1194"/>
    </location>
</feature>
<dbReference type="Gene3D" id="2.60.40.60">
    <property type="entry name" value="Cadherins"/>
    <property type="match status" value="13"/>
</dbReference>
<dbReference type="PROSITE" id="PS00232">
    <property type="entry name" value="CADHERIN_1"/>
    <property type="match status" value="5"/>
</dbReference>
<keyword evidence="4" id="KW-0732">Signal</keyword>
<evidence type="ECO:0000256" key="5">
    <source>
        <dbReference type="ARBA" id="ARBA00022737"/>
    </source>
</evidence>
<proteinExistence type="predicted"/>
<dbReference type="SMART" id="SM00112">
    <property type="entry name" value="CA"/>
    <property type="match status" value="13"/>
</dbReference>
<evidence type="ECO:0000256" key="7">
    <source>
        <dbReference type="ARBA" id="ARBA00022889"/>
    </source>
</evidence>
<keyword evidence="15" id="KW-1185">Reference proteome</keyword>
<dbReference type="InterPro" id="IPR020894">
    <property type="entry name" value="Cadherin_CS"/>
</dbReference>
<dbReference type="SUPFAM" id="SSF49313">
    <property type="entry name" value="Cadherin-like"/>
    <property type="match status" value="13"/>
</dbReference>
<comment type="subcellular location">
    <subcellularLocation>
        <location evidence="1">Membrane</location>
        <topology evidence="1">Single-pass membrane protein</topology>
    </subcellularLocation>
</comment>
<keyword evidence="9" id="KW-0472">Membrane</keyword>
<evidence type="ECO:0000256" key="10">
    <source>
        <dbReference type="ARBA" id="ARBA00023157"/>
    </source>
</evidence>
<dbReference type="InterPro" id="IPR050174">
    <property type="entry name" value="Protocadherin/Cadherin-CA"/>
</dbReference>